<evidence type="ECO:0000313" key="2">
    <source>
        <dbReference type="Proteomes" id="UP000275408"/>
    </source>
</evidence>
<sequence length="64" mass="7583">MLSSVSPAKTKNTPSHWRVISEFPNKSTEARIVKNLRVVVIMEQIMYGYHREKLHVDHFWESKD</sequence>
<accession>A0A3M6UVA4</accession>
<comment type="caution">
    <text evidence="1">The sequence shown here is derived from an EMBL/GenBank/DDBJ whole genome shotgun (WGS) entry which is preliminary data.</text>
</comment>
<reference evidence="1 2" key="1">
    <citation type="journal article" date="2018" name="Sci. Rep.">
        <title>Comparative analysis of the Pocillopora damicornis genome highlights role of immune system in coral evolution.</title>
        <authorList>
            <person name="Cunning R."/>
            <person name="Bay R.A."/>
            <person name="Gillette P."/>
            <person name="Baker A.C."/>
            <person name="Traylor-Knowles N."/>
        </authorList>
    </citation>
    <scope>NUCLEOTIDE SEQUENCE [LARGE SCALE GENOMIC DNA]</scope>
    <source>
        <strain evidence="1">RSMAS</strain>
        <tissue evidence="1">Whole animal</tissue>
    </source>
</reference>
<evidence type="ECO:0000313" key="1">
    <source>
        <dbReference type="EMBL" id="RMX57519.1"/>
    </source>
</evidence>
<gene>
    <name evidence="1" type="ORF">pdam_00005750</name>
</gene>
<dbReference type="Proteomes" id="UP000275408">
    <property type="component" value="Unassembled WGS sequence"/>
</dbReference>
<proteinExistence type="predicted"/>
<dbReference type="EMBL" id="RCHS01000646">
    <property type="protein sequence ID" value="RMX57519.1"/>
    <property type="molecule type" value="Genomic_DNA"/>
</dbReference>
<protein>
    <submittedName>
        <fullName evidence="1">Uncharacterized protein</fullName>
    </submittedName>
</protein>
<organism evidence="1 2">
    <name type="scientific">Pocillopora damicornis</name>
    <name type="common">Cauliflower coral</name>
    <name type="synonym">Millepora damicornis</name>
    <dbReference type="NCBI Taxonomy" id="46731"/>
    <lineage>
        <taxon>Eukaryota</taxon>
        <taxon>Metazoa</taxon>
        <taxon>Cnidaria</taxon>
        <taxon>Anthozoa</taxon>
        <taxon>Hexacorallia</taxon>
        <taxon>Scleractinia</taxon>
        <taxon>Astrocoeniina</taxon>
        <taxon>Pocilloporidae</taxon>
        <taxon>Pocillopora</taxon>
    </lineage>
</organism>
<keyword evidence="2" id="KW-1185">Reference proteome</keyword>
<name>A0A3M6UVA4_POCDA</name>
<dbReference type="AlphaFoldDB" id="A0A3M6UVA4"/>